<evidence type="ECO:0000256" key="7">
    <source>
        <dbReference type="ARBA" id="ARBA00022989"/>
    </source>
</evidence>
<evidence type="ECO:0000313" key="11">
    <source>
        <dbReference type="EMBL" id="MDT0444604.1"/>
    </source>
</evidence>
<dbReference type="InterPro" id="IPR004684">
    <property type="entry name" value="2keto-3dGluconate_permease"/>
</dbReference>
<comment type="similarity">
    <text evidence="1">Belongs to the KdgT transporter family.</text>
</comment>
<keyword evidence="12" id="KW-1185">Reference proteome</keyword>
<feature type="transmembrane region" description="Helical" evidence="10">
    <location>
        <begin position="55"/>
        <end position="77"/>
    </location>
</feature>
<comment type="caution">
    <text evidence="11">The sequence shown here is derived from an EMBL/GenBank/DDBJ whole genome shotgun (WGS) entry which is preliminary data.</text>
</comment>
<evidence type="ECO:0000313" key="12">
    <source>
        <dbReference type="Proteomes" id="UP001183615"/>
    </source>
</evidence>
<feature type="transmembrane region" description="Helical" evidence="10">
    <location>
        <begin position="123"/>
        <end position="149"/>
    </location>
</feature>
<evidence type="ECO:0000256" key="8">
    <source>
        <dbReference type="ARBA" id="ARBA00023136"/>
    </source>
</evidence>
<feature type="transmembrane region" description="Helical" evidence="10">
    <location>
        <begin position="161"/>
        <end position="184"/>
    </location>
</feature>
<reference evidence="12" key="1">
    <citation type="submission" date="2023-07" db="EMBL/GenBank/DDBJ databases">
        <title>30 novel species of actinomycetes from the DSMZ collection.</title>
        <authorList>
            <person name="Nouioui I."/>
        </authorList>
    </citation>
    <scope>NUCLEOTIDE SEQUENCE [LARGE SCALE GENOMIC DNA]</scope>
    <source>
        <strain evidence="12">DSM 41886</strain>
    </source>
</reference>
<sequence>MPTPRGPVYEDVDGRQAAMAIPIKASVERVPGGMMLVPLLLGAVINTIHDGTGEFFGSFTGALFSGSLTILAVFYVCMGATIDVRTTPYILKKGGTLLLTKAGVAVVVGVILGHFIGEAPVDGGAFAGISTLAVVAALNDTNGGLYMALMGQFRRSKDAAAYSLMSLESGPFLTMLTLGVAGLAAFPWETMLGAILPLIVGMLIGNLDPQMRAFLAPAVPVCIPFFGFALGSGIDLGTVWTAGLLGVGLGLFVLVVSGSTLFVADRMVGGSGLAGLAAASTAGNAAAVPALVAAANPAYEAAAEKATVLVAASVVVTSLLVPVITLAYYRHLQRRYPDQYPPDSALDAAAGPAPPAPAKSGPGRDDTEPDGTSPAADDARNAQERERPVDRTERA</sequence>
<evidence type="ECO:0000256" key="9">
    <source>
        <dbReference type="SAM" id="MobiDB-lite"/>
    </source>
</evidence>
<keyword evidence="7 10" id="KW-1133">Transmembrane helix</keyword>
<keyword evidence="8 10" id="KW-0472">Membrane</keyword>
<feature type="transmembrane region" description="Helical" evidence="10">
    <location>
        <begin position="214"/>
        <end position="234"/>
    </location>
</feature>
<evidence type="ECO:0000256" key="10">
    <source>
        <dbReference type="SAM" id="Phobius"/>
    </source>
</evidence>
<evidence type="ECO:0000256" key="2">
    <source>
        <dbReference type="ARBA" id="ARBA00022448"/>
    </source>
</evidence>
<evidence type="ECO:0000256" key="5">
    <source>
        <dbReference type="ARBA" id="ARBA00022692"/>
    </source>
</evidence>
<name>A0ABU2S872_9ACTN</name>
<keyword evidence="4" id="KW-0762">Sugar transport</keyword>
<evidence type="ECO:0000256" key="6">
    <source>
        <dbReference type="ARBA" id="ARBA00022847"/>
    </source>
</evidence>
<feature type="transmembrane region" description="Helical" evidence="10">
    <location>
        <begin position="190"/>
        <end position="207"/>
    </location>
</feature>
<dbReference type="Pfam" id="PF03812">
    <property type="entry name" value="KdgT"/>
    <property type="match status" value="1"/>
</dbReference>
<feature type="transmembrane region" description="Helical" evidence="10">
    <location>
        <begin position="98"/>
        <end position="117"/>
    </location>
</feature>
<keyword evidence="2" id="KW-0813">Transport</keyword>
<feature type="transmembrane region" description="Helical" evidence="10">
    <location>
        <begin position="240"/>
        <end position="264"/>
    </location>
</feature>
<feature type="transmembrane region" description="Helical" evidence="10">
    <location>
        <begin position="276"/>
        <end position="295"/>
    </location>
</feature>
<organism evidence="11 12">
    <name type="scientific">Streptomyces johnsoniae</name>
    <dbReference type="NCBI Taxonomy" id="3075532"/>
    <lineage>
        <taxon>Bacteria</taxon>
        <taxon>Bacillati</taxon>
        <taxon>Actinomycetota</taxon>
        <taxon>Actinomycetes</taxon>
        <taxon>Kitasatosporales</taxon>
        <taxon>Streptomycetaceae</taxon>
        <taxon>Streptomyces</taxon>
    </lineage>
</organism>
<keyword evidence="6" id="KW-0769">Symport</keyword>
<gene>
    <name evidence="11" type="ORF">RM779_18655</name>
</gene>
<dbReference type="RefSeq" id="WP_311618865.1">
    <property type="nucleotide sequence ID" value="NZ_JAVREV010000010.1"/>
</dbReference>
<accession>A0ABU2S872</accession>
<keyword evidence="3" id="KW-1003">Cell membrane</keyword>
<feature type="compositionally biased region" description="Low complexity" evidence="9">
    <location>
        <begin position="341"/>
        <end position="351"/>
    </location>
</feature>
<dbReference type="Proteomes" id="UP001183615">
    <property type="component" value="Unassembled WGS sequence"/>
</dbReference>
<keyword evidence="5 10" id="KW-0812">Transmembrane</keyword>
<protein>
    <submittedName>
        <fullName evidence="11">2-keto-3-deoxygluconate permease</fullName>
    </submittedName>
</protein>
<proteinExistence type="inferred from homology"/>
<evidence type="ECO:0000256" key="4">
    <source>
        <dbReference type="ARBA" id="ARBA00022597"/>
    </source>
</evidence>
<evidence type="ECO:0000256" key="3">
    <source>
        <dbReference type="ARBA" id="ARBA00022475"/>
    </source>
</evidence>
<feature type="transmembrane region" description="Helical" evidence="10">
    <location>
        <begin position="307"/>
        <end position="329"/>
    </location>
</feature>
<feature type="compositionally biased region" description="Basic and acidic residues" evidence="9">
    <location>
        <begin position="377"/>
        <end position="395"/>
    </location>
</feature>
<dbReference type="EMBL" id="JAVREV010000010">
    <property type="protein sequence ID" value="MDT0444604.1"/>
    <property type="molecule type" value="Genomic_DNA"/>
</dbReference>
<evidence type="ECO:0000256" key="1">
    <source>
        <dbReference type="ARBA" id="ARBA00006430"/>
    </source>
</evidence>
<feature type="region of interest" description="Disordered" evidence="9">
    <location>
        <begin position="340"/>
        <end position="395"/>
    </location>
</feature>